<dbReference type="EMBL" id="FLQV01003539">
    <property type="protein sequence ID" value="SBT02579.1"/>
    <property type="molecule type" value="Genomic_DNA"/>
</dbReference>
<organism evidence="2 3">
    <name type="scientific">Plasmodium ovale curtisi</name>
    <dbReference type="NCBI Taxonomy" id="864141"/>
    <lineage>
        <taxon>Eukaryota</taxon>
        <taxon>Sar</taxon>
        <taxon>Alveolata</taxon>
        <taxon>Apicomplexa</taxon>
        <taxon>Aconoidasida</taxon>
        <taxon>Haemosporida</taxon>
        <taxon>Plasmodiidae</taxon>
        <taxon>Plasmodium</taxon>
        <taxon>Plasmodium (Plasmodium)</taxon>
    </lineage>
</organism>
<dbReference type="Proteomes" id="UP000078546">
    <property type="component" value="Unassembled WGS sequence"/>
</dbReference>
<dbReference type="InterPro" id="IPR008780">
    <property type="entry name" value="Plasmodium_Vir"/>
</dbReference>
<keyword evidence="1" id="KW-0472">Membrane</keyword>
<sequence length="314" mass="37366">MSYTEPDIYSFFKDFKTYKKYEDHIDGNFKKDGYKNNCFYFTPDVEISSTESANKICEKFKSFYTFLIAINTRTKALNNKDLSYLNYWLNSKLRNTMFKHNISVENFHYKMTHIENDLAGYDIFAGKLYNIRDVDFENMKLLDYLYVNHGIIFKNISDEREKNISCLQRFQELIDKYKKGITQCRIDNSNFCKALRDFKEEYEKDFIREYSITEKCIDQEYLKLPTYYDVSQGNKITFVSSILGPIFGTLFALLFFYKFTPFGQWILAKIRTSKEAHSISYEENDKSFLNTSDNDHINSDYNLYHVSYDSVANT</sequence>
<name>A0A1A8XCZ0_PLAOA</name>
<protein>
    <submittedName>
        <fullName evidence="2">PIR Superfamily Protein</fullName>
    </submittedName>
</protein>
<reference evidence="3" key="1">
    <citation type="submission" date="2016-05" db="EMBL/GenBank/DDBJ databases">
        <authorList>
            <person name="Naeem Raeece"/>
        </authorList>
    </citation>
    <scope>NUCLEOTIDE SEQUENCE [LARGE SCALE GENOMIC DNA]</scope>
</reference>
<dbReference type="Pfam" id="PF05795">
    <property type="entry name" value="Plasmodium_Vir"/>
    <property type="match status" value="2"/>
</dbReference>
<proteinExistence type="predicted"/>
<feature type="transmembrane region" description="Helical" evidence="1">
    <location>
        <begin position="236"/>
        <end position="257"/>
    </location>
</feature>
<keyword evidence="1" id="KW-0812">Transmembrane</keyword>
<dbReference type="AlphaFoldDB" id="A0A1A8XCZ0"/>
<gene>
    <name evidence="2" type="ORF">POVCU1_078500</name>
</gene>
<keyword evidence="1" id="KW-1133">Transmembrane helix</keyword>
<evidence type="ECO:0000313" key="3">
    <source>
        <dbReference type="Proteomes" id="UP000078546"/>
    </source>
</evidence>
<evidence type="ECO:0000256" key="1">
    <source>
        <dbReference type="SAM" id="Phobius"/>
    </source>
</evidence>
<accession>A0A1A8XCZ0</accession>
<evidence type="ECO:0000313" key="2">
    <source>
        <dbReference type="EMBL" id="SBT02579.1"/>
    </source>
</evidence>